<dbReference type="EMBL" id="DVMN01000013">
    <property type="protein sequence ID" value="HIU20790.1"/>
    <property type="molecule type" value="Genomic_DNA"/>
</dbReference>
<evidence type="ECO:0000313" key="4">
    <source>
        <dbReference type="Proteomes" id="UP000824088"/>
    </source>
</evidence>
<feature type="chain" id="PRO_5038626998" description="Lipoprotein" evidence="2">
    <location>
        <begin position="23"/>
        <end position="230"/>
    </location>
</feature>
<keyword evidence="2" id="KW-0732">Signal</keyword>
<reference evidence="3" key="1">
    <citation type="submission" date="2020-10" db="EMBL/GenBank/DDBJ databases">
        <authorList>
            <person name="Gilroy R."/>
        </authorList>
    </citation>
    <scope>NUCLEOTIDE SEQUENCE</scope>
    <source>
        <strain evidence="3">1063</strain>
    </source>
</reference>
<sequence>MKKFCVPALALILFALTLTACAFAPASGGTAYAADNEFYICVSPSDGVLAANETAQPSNIEVHADSASFYLTQGYYYKAVKYGADIYILDSSLGSGCYIQGAIPEDALLTSLPAGATAANALPDVTLTLADGAELTLSNLVSVSSSDTKGYTFKFLGWSDYSASDGTRTLAFSADNGAGEPLFCTAGESSFNAFTVPWHPVAAAEREALLAPETPEDTDDGDLTAGTPST</sequence>
<dbReference type="Proteomes" id="UP000824088">
    <property type="component" value="Unassembled WGS sequence"/>
</dbReference>
<dbReference type="PROSITE" id="PS51257">
    <property type="entry name" value="PROKAR_LIPOPROTEIN"/>
    <property type="match status" value="1"/>
</dbReference>
<dbReference type="AlphaFoldDB" id="A0A9D1HSZ7"/>
<evidence type="ECO:0008006" key="5">
    <source>
        <dbReference type="Google" id="ProtNLM"/>
    </source>
</evidence>
<reference evidence="3" key="2">
    <citation type="journal article" date="2021" name="PeerJ">
        <title>Extensive microbial diversity within the chicken gut microbiome revealed by metagenomics and culture.</title>
        <authorList>
            <person name="Gilroy R."/>
            <person name="Ravi A."/>
            <person name="Getino M."/>
            <person name="Pursley I."/>
            <person name="Horton D.L."/>
            <person name="Alikhan N.F."/>
            <person name="Baker D."/>
            <person name="Gharbi K."/>
            <person name="Hall N."/>
            <person name="Watson M."/>
            <person name="Adriaenssens E.M."/>
            <person name="Foster-Nyarko E."/>
            <person name="Jarju S."/>
            <person name="Secka A."/>
            <person name="Antonio M."/>
            <person name="Oren A."/>
            <person name="Chaudhuri R.R."/>
            <person name="La Ragione R."/>
            <person name="Hildebrand F."/>
            <person name="Pallen M.J."/>
        </authorList>
    </citation>
    <scope>NUCLEOTIDE SEQUENCE</scope>
    <source>
        <strain evidence="3">1063</strain>
    </source>
</reference>
<name>A0A9D1HSZ7_9FIRM</name>
<feature type="region of interest" description="Disordered" evidence="1">
    <location>
        <begin position="208"/>
        <end position="230"/>
    </location>
</feature>
<accession>A0A9D1HSZ7</accession>
<feature type="non-terminal residue" evidence="3">
    <location>
        <position position="230"/>
    </location>
</feature>
<evidence type="ECO:0000256" key="1">
    <source>
        <dbReference type="SAM" id="MobiDB-lite"/>
    </source>
</evidence>
<organism evidence="3 4">
    <name type="scientific">Candidatus Limadaptatus stercorigallinarum</name>
    <dbReference type="NCBI Taxonomy" id="2840845"/>
    <lineage>
        <taxon>Bacteria</taxon>
        <taxon>Bacillati</taxon>
        <taxon>Bacillota</taxon>
        <taxon>Clostridia</taxon>
        <taxon>Eubacteriales</taxon>
        <taxon>Candidatus Limadaptatus</taxon>
    </lineage>
</organism>
<proteinExistence type="predicted"/>
<evidence type="ECO:0000313" key="3">
    <source>
        <dbReference type="EMBL" id="HIU20790.1"/>
    </source>
</evidence>
<comment type="caution">
    <text evidence="3">The sequence shown here is derived from an EMBL/GenBank/DDBJ whole genome shotgun (WGS) entry which is preliminary data.</text>
</comment>
<gene>
    <name evidence="3" type="ORF">IAD51_00895</name>
</gene>
<protein>
    <recommendedName>
        <fullName evidence="5">Lipoprotein</fullName>
    </recommendedName>
</protein>
<evidence type="ECO:0000256" key="2">
    <source>
        <dbReference type="SAM" id="SignalP"/>
    </source>
</evidence>
<feature type="signal peptide" evidence="2">
    <location>
        <begin position="1"/>
        <end position="22"/>
    </location>
</feature>